<protein>
    <submittedName>
        <fullName evidence="4">TetR/AcrR family transcriptional regulator</fullName>
    </submittedName>
</protein>
<evidence type="ECO:0000256" key="1">
    <source>
        <dbReference type="ARBA" id="ARBA00023125"/>
    </source>
</evidence>
<evidence type="ECO:0000256" key="2">
    <source>
        <dbReference type="PROSITE-ProRule" id="PRU00335"/>
    </source>
</evidence>
<accession>A0AAW9SK10</accession>
<evidence type="ECO:0000259" key="3">
    <source>
        <dbReference type="PROSITE" id="PS50977"/>
    </source>
</evidence>
<gene>
    <name evidence="4" type="ORF">AAG747_24930</name>
</gene>
<dbReference type="SUPFAM" id="SSF46689">
    <property type="entry name" value="Homeodomain-like"/>
    <property type="match status" value="1"/>
</dbReference>
<dbReference type="AlphaFoldDB" id="A0AAW9SK10"/>
<feature type="DNA-binding region" description="H-T-H motif" evidence="2">
    <location>
        <begin position="26"/>
        <end position="45"/>
    </location>
</feature>
<reference evidence="4 5" key="1">
    <citation type="submission" date="2024-04" db="EMBL/GenBank/DDBJ databases">
        <title>Novel genus in family Flammeovirgaceae.</title>
        <authorList>
            <person name="Nguyen T.H."/>
            <person name="Vuong T.Q."/>
            <person name="Le H."/>
            <person name="Kim S.-G."/>
        </authorList>
    </citation>
    <scope>NUCLEOTIDE SEQUENCE [LARGE SCALE GENOMIC DNA]</scope>
    <source>
        <strain evidence="4 5">JCM 23209</strain>
    </source>
</reference>
<dbReference type="RefSeq" id="WP_346823967.1">
    <property type="nucleotide sequence ID" value="NZ_JBDKWZ010000020.1"/>
</dbReference>
<organism evidence="4 5">
    <name type="scientific">Rapidithrix thailandica</name>
    <dbReference type="NCBI Taxonomy" id="413964"/>
    <lineage>
        <taxon>Bacteria</taxon>
        <taxon>Pseudomonadati</taxon>
        <taxon>Bacteroidota</taxon>
        <taxon>Cytophagia</taxon>
        <taxon>Cytophagales</taxon>
        <taxon>Flammeovirgaceae</taxon>
        <taxon>Rapidithrix</taxon>
    </lineage>
</organism>
<evidence type="ECO:0000313" key="4">
    <source>
        <dbReference type="EMBL" id="MEN7551186.1"/>
    </source>
</evidence>
<dbReference type="InterPro" id="IPR001647">
    <property type="entry name" value="HTH_TetR"/>
</dbReference>
<proteinExistence type="predicted"/>
<comment type="caution">
    <text evidence="4">The sequence shown here is derived from an EMBL/GenBank/DDBJ whole genome shotgun (WGS) entry which is preliminary data.</text>
</comment>
<dbReference type="PROSITE" id="PS50977">
    <property type="entry name" value="HTH_TETR_2"/>
    <property type="match status" value="1"/>
</dbReference>
<dbReference type="Proteomes" id="UP001403385">
    <property type="component" value="Unassembled WGS sequence"/>
</dbReference>
<feature type="domain" description="HTH tetR-type" evidence="3">
    <location>
        <begin position="3"/>
        <end position="63"/>
    </location>
</feature>
<dbReference type="GO" id="GO:0003677">
    <property type="term" value="F:DNA binding"/>
    <property type="evidence" value="ECO:0007669"/>
    <property type="project" value="UniProtKB-UniRule"/>
</dbReference>
<keyword evidence="5" id="KW-1185">Reference proteome</keyword>
<dbReference type="EMBL" id="JBDKWZ010000020">
    <property type="protein sequence ID" value="MEN7551186.1"/>
    <property type="molecule type" value="Genomic_DNA"/>
</dbReference>
<dbReference type="InterPro" id="IPR009057">
    <property type="entry name" value="Homeodomain-like_sf"/>
</dbReference>
<sequence>MARLTKENWLDEGFKILSEFAQNKIRIMYLCERLGVTRGSFYHHFTSIENYIDALLKKWEQENTYSFIEKANEGEAPVEKLSILSQLVLQNNHSIEAAIRSWGFYDPIVKSYLERVDQSRLKYLEEILLALGYKKQEAWLTAKLDYAMLIGIQQMSPDISEQELSGLFEVYWQQQKKLIP</sequence>
<evidence type="ECO:0000313" key="5">
    <source>
        <dbReference type="Proteomes" id="UP001403385"/>
    </source>
</evidence>
<name>A0AAW9SK10_9BACT</name>
<keyword evidence="1 2" id="KW-0238">DNA-binding</keyword>
<dbReference type="Gene3D" id="1.10.357.10">
    <property type="entry name" value="Tetracycline Repressor, domain 2"/>
    <property type="match status" value="1"/>
</dbReference>